<keyword evidence="2" id="KW-0804">Transcription</keyword>
<evidence type="ECO:0000256" key="2">
    <source>
        <dbReference type="ARBA" id="ARBA00023163"/>
    </source>
</evidence>
<accession>A0ABT9R3L2</accession>
<dbReference type="Gene3D" id="1.10.10.1320">
    <property type="entry name" value="Anti-sigma factor, zinc-finger domain"/>
    <property type="match status" value="1"/>
</dbReference>
<evidence type="ECO:0000313" key="5">
    <source>
        <dbReference type="Proteomes" id="UP001230426"/>
    </source>
</evidence>
<dbReference type="InterPro" id="IPR027383">
    <property type="entry name" value="Znf_put"/>
</dbReference>
<protein>
    <submittedName>
        <fullName evidence="4">Anti-sigma factor RsiW</fullName>
    </submittedName>
</protein>
<sequence>MRMMRAGSRSRRPVGCREAVGLVTDYLDGALPAGRRRRMEAHLAGCAGCSVHLEQIRAMVEALGCLRGDGVTGGVLRRLRVAFSGPGPGPSRAVGGGR</sequence>
<evidence type="ECO:0000313" key="4">
    <source>
        <dbReference type="EMBL" id="MDP9863783.1"/>
    </source>
</evidence>
<dbReference type="Pfam" id="PF13490">
    <property type="entry name" value="zf-HC2"/>
    <property type="match status" value="1"/>
</dbReference>
<keyword evidence="1" id="KW-0805">Transcription regulation</keyword>
<organism evidence="4 5">
    <name type="scientific">Streptosporangium brasiliense</name>
    <dbReference type="NCBI Taxonomy" id="47480"/>
    <lineage>
        <taxon>Bacteria</taxon>
        <taxon>Bacillati</taxon>
        <taxon>Actinomycetota</taxon>
        <taxon>Actinomycetes</taxon>
        <taxon>Streptosporangiales</taxon>
        <taxon>Streptosporangiaceae</taxon>
        <taxon>Streptosporangium</taxon>
    </lineage>
</organism>
<keyword evidence="5" id="KW-1185">Reference proteome</keyword>
<name>A0ABT9R3L2_9ACTN</name>
<dbReference type="Proteomes" id="UP001230426">
    <property type="component" value="Unassembled WGS sequence"/>
</dbReference>
<reference evidence="4 5" key="1">
    <citation type="submission" date="2023-07" db="EMBL/GenBank/DDBJ databases">
        <title>Sequencing the genomes of 1000 actinobacteria strains.</title>
        <authorList>
            <person name="Klenk H.-P."/>
        </authorList>
    </citation>
    <scope>NUCLEOTIDE SEQUENCE [LARGE SCALE GENOMIC DNA]</scope>
    <source>
        <strain evidence="4 5">DSM 44109</strain>
    </source>
</reference>
<comment type="caution">
    <text evidence="4">The sequence shown here is derived from an EMBL/GenBank/DDBJ whole genome shotgun (WGS) entry which is preliminary data.</text>
</comment>
<feature type="domain" description="Putative zinc-finger" evidence="3">
    <location>
        <begin position="16"/>
        <end position="49"/>
    </location>
</feature>
<proteinExistence type="predicted"/>
<gene>
    <name evidence="4" type="ORF">J2S55_003049</name>
</gene>
<dbReference type="EMBL" id="JAUSRB010000002">
    <property type="protein sequence ID" value="MDP9863783.1"/>
    <property type="molecule type" value="Genomic_DNA"/>
</dbReference>
<dbReference type="InterPro" id="IPR041916">
    <property type="entry name" value="Anti_sigma_zinc_sf"/>
</dbReference>
<evidence type="ECO:0000259" key="3">
    <source>
        <dbReference type="Pfam" id="PF13490"/>
    </source>
</evidence>
<evidence type="ECO:0000256" key="1">
    <source>
        <dbReference type="ARBA" id="ARBA00023015"/>
    </source>
</evidence>